<reference evidence="2 3" key="1">
    <citation type="submission" date="2017-06" db="EMBL/GenBank/DDBJ databases">
        <title>Raineya orbicola gen. nov., sp. nov. a slightly thermophilic bacterium of the phylum Bacteroidetes and the description of Raineyaceae fam. nov.</title>
        <authorList>
            <person name="Albuquerque L."/>
            <person name="Polonia A.R.M."/>
            <person name="Barroso C."/>
            <person name="Froufe H.J.C."/>
            <person name="Lage O."/>
            <person name="Lobo-Da-Cunha A."/>
            <person name="Egas C."/>
            <person name="Da Costa M.S."/>
        </authorList>
    </citation>
    <scope>NUCLEOTIDE SEQUENCE [LARGE SCALE GENOMIC DNA]</scope>
    <source>
        <strain evidence="2 3">SPSPC-11</strain>
    </source>
</reference>
<organism evidence="2 3">
    <name type="scientific">Raineya orbicola</name>
    <dbReference type="NCBI Taxonomy" id="2016530"/>
    <lineage>
        <taxon>Bacteria</taxon>
        <taxon>Pseudomonadati</taxon>
        <taxon>Bacteroidota</taxon>
        <taxon>Cytophagia</taxon>
        <taxon>Cytophagales</taxon>
        <taxon>Raineyaceae</taxon>
        <taxon>Raineya</taxon>
    </lineage>
</organism>
<gene>
    <name evidence="2" type="ORF">Rain11_1495</name>
</gene>
<sequence length="132" mass="15563">MTEKTQNLQQEADLLETAIAEEIENIQDKIWHKFKIGLSIAFVGIGTFWILKKWLDYPLRLQDFFPSQEENSADETEKREKYNPPQSQKDLDIVAMIKREIAMFLLAIAKQKIYELLAKIQNYENEPNNEDE</sequence>
<keyword evidence="3" id="KW-1185">Reference proteome</keyword>
<evidence type="ECO:0000313" key="2">
    <source>
        <dbReference type="EMBL" id="PKQ68962.1"/>
    </source>
</evidence>
<comment type="caution">
    <text evidence="2">The sequence shown here is derived from an EMBL/GenBank/DDBJ whole genome shotgun (WGS) entry which is preliminary data.</text>
</comment>
<dbReference type="AlphaFoldDB" id="A0A2N3IF45"/>
<evidence type="ECO:0000256" key="1">
    <source>
        <dbReference type="SAM" id="Phobius"/>
    </source>
</evidence>
<dbReference type="Proteomes" id="UP000233387">
    <property type="component" value="Unassembled WGS sequence"/>
</dbReference>
<keyword evidence="1" id="KW-0812">Transmembrane</keyword>
<protein>
    <submittedName>
        <fullName evidence="2">Uncharacterized protein</fullName>
    </submittedName>
</protein>
<accession>A0A2N3IF45</accession>
<dbReference type="RefSeq" id="WP_101358760.1">
    <property type="nucleotide sequence ID" value="NZ_NKXO01000021.1"/>
</dbReference>
<evidence type="ECO:0000313" key="3">
    <source>
        <dbReference type="Proteomes" id="UP000233387"/>
    </source>
</evidence>
<keyword evidence="1" id="KW-0472">Membrane</keyword>
<name>A0A2N3IF45_9BACT</name>
<proteinExistence type="predicted"/>
<feature type="transmembrane region" description="Helical" evidence="1">
    <location>
        <begin position="34"/>
        <end position="51"/>
    </location>
</feature>
<dbReference type="EMBL" id="NKXO01000021">
    <property type="protein sequence ID" value="PKQ68962.1"/>
    <property type="molecule type" value="Genomic_DNA"/>
</dbReference>
<keyword evidence="1" id="KW-1133">Transmembrane helix</keyword>
<dbReference type="OrthoDB" id="9899668at2"/>